<dbReference type="EMBL" id="CP026107">
    <property type="protein sequence ID" value="AUT74050.1"/>
    <property type="molecule type" value="Genomic_DNA"/>
</dbReference>
<evidence type="ECO:0000313" key="1">
    <source>
        <dbReference type="EMBL" id="AUT74050.1"/>
    </source>
</evidence>
<evidence type="ECO:0000313" key="3">
    <source>
        <dbReference type="Proteomes" id="UP000004980"/>
    </source>
</evidence>
<organism evidence="1 4">
    <name type="scientific">Paraburkholderia hospita</name>
    <dbReference type="NCBI Taxonomy" id="169430"/>
    <lineage>
        <taxon>Bacteria</taxon>
        <taxon>Pseudomonadati</taxon>
        <taxon>Pseudomonadota</taxon>
        <taxon>Betaproteobacteria</taxon>
        <taxon>Burkholderiales</taxon>
        <taxon>Burkholderiaceae</taxon>
        <taxon>Paraburkholderia</taxon>
    </lineage>
</organism>
<reference evidence="2 3" key="1">
    <citation type="journal article" date="2012" name="J. Bacteriol.">
        <title>Draft Genome Sequence of the Soil Bacterium Burkholderia terrae Strain BS001, Which Interacts with Fungal Surface Structures.</title>
        <authorList>
            <person name="Nazir R."/>
            <person name="Hansen M.A."/>
            <person name="Sorensen S."/>
            <person name="van Elsas J.D."/>
        </authorList>
    </citation>
    <scope>NUCLEOTIDE SEQUENCE [LARGE SCALE GENOMIC DNA]</scope>
    <source>
        <strain evidence="2 3">BS001</strain>
    </source>
</reference>
<dbReference type="Proteomes" id="UP000236649">
    <property type="component" value="Chromosome 3"/>
</dbReference>
<evidence type="ECO:0000313" key="4">
    <source>
        <dbReference type="Proteomes" id="UP000236649"/>
    </source>
</evidence>
<dbReference type="Proteomes" id="UP000004980">
    <property type="component" value="Unassembled WGS sequence"/>
</dbReference>
<protein>
    <submittedName>
        <fullName evidence="1">Uncharacterized protein</fullName>
    </submittedName>
</protein>
<proteinExistence type="predicted"/>
<sequence>MYAGKSAGLDVAGIIPSTIGSSHATAQAKRAANAGSSRRPARITKETGFRVTKFVGQASAIIDTIATAQKGLDTVNGTEMSNSEFAKLCAEVLEKAPQALRRLLNQAAELLARVQGEQAASRDAEYEAGGSGATGEIPHAGARAQDTAAVVLDMERMEATRKRANELLAAQNPARVHMGLADDPVTDLSQLLFWKPAAN</sequence>
<name>A0AAN1MNV1_9BURK</name>
<accession>A0AAN1MNV1</accession>
<gene>
    <name evidence="1" type="ORF">C2L64_37775</name>
    <name evidence="2" type="ORF">WQE_01020</name>
</gene>
<keyword evidence="3" id="KW-1185">Reference proteome</keyword>
<evidence type="ECO:0000313" key="2">
    <source>
        <dbReference type="EMBL" id="EIN02960.1"/>
    </source>
</evidence>
<dbReference type="AlphaFoldDB" id="A0AAN1MNV1"/>
<reference evidence="1 4" key="2">
    <citation type="submission" date="2018-01" db="EMBL/GenBank/DDBJ databases">
        <title>Species boundaries and ecological features among Paraburkholderia terrae DSMZ17804T, P. hospita DSMZ17164T and P. caribensis DSMZ13236T.</title>
        <authorList>
            <person name="Pratama A.A."/>
        </authorList>
    </citation>
    <scope>NUCLEOTIDE SEQUENCE [LARGE SCALE GENOMIC DNA]</scope>
    <source>
        <strain evidence="1 4">DSM 17164</strain>
    </source>
</reference>
<dbReference type="KEGG" id="phs:C2L64_37775"/>
<dbReference type="EMBL" id="AKAU01000011">
    <property type="protein sequence ID" value="EIN02960.1"/>
    <property type="molecule type" value="Genomic_DNA"/>
</dbReference>